<dbReference type="EMBL" id="VIEB01001368">
    <property type="protein sequence ID" value="TQD72779.1"/>
    <property type="molecule type" value="Genomic_DNA"/>
</dbReference>
<dbReference type="Pfam" id="PF16974">
    <property type="entry name" value="NAR2"/>
    <property type="match status" value="1"/>
</dbReference>
<dbReference type="InterPro" id="IPR016605">
    <property type="entry name" value="Transptr_NO3_Nar2"/>
</dbReference>
<feature type="signal peptide" evidence="1">
    <location>
        <begin position="1"/>
        <end position="23"/>
    </location>
</feature>
<feature type="chain" id="PRO_5022280365" description="High-affinity nitrate transporter" evidence="1">
    <location>
        <begin position="24"/>
        <end position="204"/>
    </location>
</feature>
<comment type="function">
    <text evidence="1">Involved in nitrate transport.</text>
</comment>
<keyword evidence="1" id="KW-0472">Membrane</keyword>
<dbReference type="PANTHER" id="PTHR34806">
    <property type="entry name" value="HIGH-AFFINITY NITRATE TRANSPORTER 3.2"/>
    <property type="match status" value="1"/>
</dbReference>
<dbReference type="AlphaFoldDB" id="A0A540KF16"/>
<proteinExistence type="inferred from homology"/>
<comment type="caution">
    <text evidence="2">The sequence shown here is derived from an EMBL/GenBank/DDBJ whole genome shotgun (WGS) entry which is preliminary data.</text>
</comment>
<dbReference type="GO" id="GO:0015112">
    <property type="term" value="F:nitrate transmembrane transporter activity"/>
    <property type="evidence" value="ECO:0007669"/>
    <property type="project" value="TreeGrafter"/>
</dbReference>
<comment type="similarity">
    <text evidence="1">Belongs to the NAR2 family.</text>
</comment>
<evidence type="ECO:0000313" key="2">
    <source>
        <dbReference type="EMBL" id="TQD72779.1"/>
    </source>
</evidence>
<keyword evidence="3" id="KW-1185">Reference proteome</keyword>
<protein>
    <recommendedName>
        <fullName evidence="1">High-affinity nitrate transporter</fullName>
    </recommendedName>
</protein>
<evidence type="ECO:0000256" key="1">
    <source>
        <dbReference type="PIRNR" id="PIRNR012939"/>
    </source>
</evidence>
<keyword evidence="1" id="KW-0812">Transmembrane</keyword>
<dbReference type="STRING" id="106549.A0A540KF16"/>
<sequence length="204" mass="22302">MASHGILLASLLVLSCFSQTSYGIVLFSSLKDSLLVTASHTENQVLKAGIDKLTVSWGLNQSYEAGTDSTFKTIKVNLCFAQVSQVDRGWRKTVDNLAKDKTCLVKIVERPYTSNKSNDSFDWIIERDVPGATYFVRAYAFNAAGQQVAYGQTTDAKKTANLFVVEGITGRPLSLDITSVAFSAFSVLSLACFFIAEKRRAKSS</sequence>
<keyword evidence="1" id="KW-0732">Signal</keyword>
<dbReference type="PIRSF" id="PIRSF012939">
    <property type="entry name" value="Transpt_NO3_Nar2"/>
    <property type="match status" value="1"/>
</dbReference>
<reference evidence="2 3" key="1">
    <citation type="journal article" date="2019" name="G3 (Bethesda)">
        <title>Sequencing of a Wild Apple (Malus baccata) Genome Unravels the Differences Between Cultivated and Wild Apple Species Regarding Disease Resistance and Cold Tolerance.</title>
        <authorList>
            <person name="Chen X."/>
        </authorList>
    </citation>
    <scope>NUCLEOTIDE SEQUENCE [LARGE SCALE GENOMIC DNA]</scope>
    <source>
        <strain evidence="3">cv. Shandingzi</strain>
        <tissue evidence="2">Leaves</tissue>
    </source>
</reference>
<dbReference type="PANTHER" id="PTHR34806:SF1">
    <property type="entry name" value="HIGH-AFFINITY NITRATE TRANSPORTER 3.1"/>
    <property type="match status" value="1"/>
</dbReference>
<organism evidence="2 3">
    <name type="scientific">Malus baccata</name>
    <name type="common">Siberian crab apple</name>
    <name type="synonym">Pyrus baccata</name>
    <dbReference type="NCBI Taxonomy" id="106549"/>
    <lineage>
        <taxon>Eukaryota</taxon>
        <taxon>Viridiplantae</taxon>
        <taxon>Streptophyta</taxon>
        <taxon>Embryophyta</taxon>
        <taxon>Tracheophyta</taxon>
        <taxon>Spermatophyta</taxon>
        <taxon>Magnoliopsida</taxon>
        <taxon>eudicotyledons</taxon>
        <taxon>Gunneridae</taxon>
        <taxon>Pentapetalae</taxon>
        <taxon>rosids</taxon>
        <taxon>fabids</taxon>
        <taxon>Rosales</taxon>
        <taxon>Rosaceae</taxon>
        <taxon>Amygdaloideae</taxon>
        <taxon>Maleae</taxon>
        <taxon>Malus</taxon>
    </lineage>
</organism>
<dbReference type="GO" id="GO:0010167">
    <property type="term" value="P:response to nitrate"/>
    <property type="evidence" value="ECO:0007669"/>
    <property type="project" value="UniProtKB-UniRule"/>
</dbReference>
<dbReference type="Proteomes" id="UP000315295">
    <property type="component" value="Unassembled WGS sequence"/>
</dbReference>
<gene>
    <name evidence="2" type="ORF">C1H46_041698</name>
</gene>
<feature type="transmembrane region" description="Helical" evidence="1">
    <location>
        <begin position="177"/>
        <end position="196"/>
    </location>
</feature>
<evidence type="ECO:0000313" key="3">
    <source>
        <dbReference type="Proteomes" id="UP000315295"/>
    </source>
</evidence>
<keyword evidence="1" id="KW-1133">Transmembrane helix</keyword>
<dbReference type="GO" id="GO:0042128">
    <property type="term" value="P:nitrate assimilation"/>
    <property type="evidence" value="ECO:0007669"/>
    <property type="project" value="UniProtKB-UniRule"/>
</dbReference>
<dbReference type="GO" id="GO:0005886">
    <property type="term" value="C:plasma membrane"/>
    <property type="evidence" value="ECO:0007669"/>
    <property type="project" value="UniProtKB-UniRule"/>
</dbReference>
<keyword evidence="1" id="KW-0534">Nitrate assimilation</keyword>
<accession>A0A540KF16</accession>
<keyword evidence="1" id="KW-1003">Cell membrane</keyword>
<name>A0A540KF16_MALBA</name>